<dbReference type="Proteomes" id="UP000001409">
    <property type="component" value="Chromosome"/>
</dbReference>
<sequence>MQAKFGNSMPMTGKALIALYVVLNPFYFWGSGLPQLADLILVLLITWVFASAFWGSRDSRRVERNSIFAQKFLILIAAFVYYATLVNLVWALIYSEKATFIRSALFLLFNFFTLVAVSYLVLHFTSDLIRVLQKSLIVSIVIQSIFAVLMIGSQGQRTRLFFNNPNQLGYFALLVAALLIVLFAFRKIPLLLHMLSLFACLFLTAASLSRGAIVAALFLVVCAVVFETHGLSIKLRFSIKKLILVTFLLAIFALLLRAPLEILFASWGERSEVKSSDSSGAFAERGYERIFENVQYWVLGAGEGGLPRFDTTLELHSLLGNVFFSYGLIGFVLFAGSIYTIIRKHVASLIPFGAVFLYGLSHNGMRDGFLWILIALSGSMILVFQRSAAVNQPRTESKPIPNELETQIL</sequence>
<evidence type="ECO:0000313" key="3">
    <source>
        <dbReference type="Proteomes" id="UP000001409"/>
    </source>
</evidence>
<feature type="transmembrane region" description="Helical" evidence="1">
    <location>
        <begin position="368"/>
        <end position="384"/>
    </location>
</feature>
<feature type="transmembrane region" description="Helical" evidence="1">
    <location>
        <begin position="167"/>
        <end position="185"/>
    </location>
</feature>
<dbReference type="KEGG" id="cef:CE0370"/>
<dbReference type="OrthoDB" id="1936666at2"/>
<feature type="transmembrane region" description="Helical" evidence="1">
    <location>
        <begin position="100"/>
        <end position="124"/>
    </location>
</feature>
<dbReference type="RefSeq" id="WP_006770151.1">
    <property type="nucleotide sequence ID" value="NC_004369.1"/>
</dbReference>
<evidence type="ECO:0000256" key="1">
    <source>
        <dbReference type="SAM" id="Phobius"/>
    </source>
</evidence>
<dbReference type="HOGENOM" id="CLU_688254_0_0_11"/>
<dbReference type="eggNOG" id="ENOG5033270">
    <property type="taxonomic scope" value="Bacteria"/>
</dbReference>
<feature type="transmembrane region" description="Helical" evidence="1">
    <location>
        <begin position="318"/>
        <end position="339"/>
    </location>
</feature>
<feature type="transmembrane region" description="Helical" evidence="1">
    <location>
        <begin position="190"/>
        <end position="206"/>
    </location>
</feature>
<feature type="transmembrane region" description="Helical" evidence="1">
    <location>
        <begin position="68"/>
        <end position="94"/>
    </location>
</feature>
<keyword evidence="1" id="KW-1133">Transmembrane helix</keyword>
<accession>Q8FSL5</accession>
<accession>C8NKB4</accession>
<keyword evidence="1" id="KW-0812">Transmembrane</keyword>
<feature type="transmembrane region" description="Helical" evidence="1">
    <location>
        <begin position="212"/>
        <end position="230"/>
    </location>
</feature>
<protein>
    <submittedName>
        <fullName evidence="2">Uncharacterized protein</fullName>
    </submittedName>
</protein>
<dbReference type="AlphaFoldDB" id="Q8FSL5"/>
<keyword evidence="3" id="KW-1185">Reference proteome</keyword>
<feature type="transmembrane region" description="Helical" evidence="1">
    <location>
        <begin position="136"/>
        <end position="155"/>
    </location>
</feature>
<organism evidence="2 3">
    <name type="scientific">Corynebacterium efficiens (strain DSM 44549 / YS-314 / AJ 12310 / JCM 11189 / NBRC 100395)</name>
    <dbReference type="NCBI Taxonomy" id="196164"/>
    <lineage>
        <taxon>Bacteria</taxon>
        <taxon>Bacillati</taxon>
        <taxon>Actinomycetota</taxon>
        <taxon>Actinomycetes</taxon>
        <taxon>Mycobacteriales</taxon>
        <taxon>Corynebacteriaceae</taxon>
        <taxon>Corynebacterium</taxon>
    </lineage>
</organism>
<feature type="transmembrane region" description="Helical" evidence="1">
    <location>
        <begin position="36"/>
        <end position="56"/>
    </location>
</feature>
<feature type="transmembrane region" description="Helical" evidence="1">
    <location>
        <begin position="346"/>
        <end position="362"/>
    </location>
</feature>
<reference evidence="2 3" key="1">
    <citation type="journal article" date="2003" name="Genome Res.">
        <title>Comparative complete genome sequence analysis of the amino acid replacements responsible for the thermostability of Corynebacterium efficiens.</title>
        <authorList>
            <person name="Nishio Y."/>
            <person name="Nakamura Y."/>
            <person name="Kawarabayasi Y."/>
            <person name="Usuda Y."/>
            <person name="Kimura E."/>
            <person name="Sugimoto S."/>
            <person name="Matsui K."/>
            <person name="Yamagishi A."/>
            <person name="Kikuchi H."/>
            <person name="Ikeo K."/>
            <person name="Gojobori T."/>
        </authorList>
    </citation>
    <scope>NUCLEOTIDE SEQUENCE [LARGE SCALE GENOMIC DNA]</scope>
    <source>
        <strain evidence="3">DSM 44549 / YS-314 / AJ 12310 / JCM 11189 / NBRC 100395</strain>
    </source>
</reference>
<feature type="transmembrane region" description="Helical" evidence="1">
    <location>
        <begin position="242"/>
        <end position="260"/>
    </location>
</feature>
<keyword evidence="1" id="KW-0472">Membrane</keyword>
<name>Q8FSL5_COREF</name>
<evidence type="ECO:0000313" key="2">
    <source>
        <dbReference type="EMBL" id="BAC17180.1"/>
    </source>
</evidence>
<proteinExistence type="predicted"/>
<feature type="transmembrane region" description="Helical" evidence="1">
    <location>
        <begin position="12"/>
        <end position="30"/>
    </location>
</feature>
<dbReference type="EMBL" id="BA000035">
    <property type="protein sequence ID" value="BAC17180.1"/>
    <property type="molecule type" value="Genomic_DNA"/>
</dbReference>